<evidence type="ECO:0000259" key="4">
    <source>
        <dbReference type="Pfam" id="PF05426"/>
    </source>
</evidence>
<protein>
    <recommendedName>
        <fullName evidence="4">Alginate lyase domain-containing protein</fullName>
    </recommendedName>
</protein>
<feature type="chain" id="PRO_5045424248" description="Alginate lyase domain-containing protein" evidence="3">
    <location>
        <begin position="18"/>
        <end position="396"/>
    </location>
</feature>
<dbReference type="EMBL" id="QJNS01000361">
    <property type="protein sequence ID" value="RYO78795.1"/>
    <property type="molecule type" value="Genomic_DNA"/>
</dbReference>
<keyword evidence="6" id="KW-1185">Reference proteome</keyword>
<comment type="caution">
    <text evidence="5">The sequence shown here is derived from an EMBL/GenBank/DDBJ whole genome shotgun (WGS) entry which is preliminary data.</text>
</comment>
<feature type="domain" description="Alginate lyase" evidence="4">
    <location>
        <begin position="97"/>
        <end position="329"/>
    </location>
</feature>
<dbReference type="Gene3D" id="1.50.10.100">
    <property type="entry name" value="Chondroitin AC/alginate lyase"/>
    <property type="match status" value="1"/>
</dbReference>
<gene>
    <name evidence="5" type="ORF">DL762_008512</name>
</gene>
<sequence length="396" mass="43787">MLFQNYVLVGLSAIATASPTQHSARQSSFKHPGVFISQKQLDHVKAHINSEPYAAALRDLNGVWYTPSSYTPSPVATVVCNGGGSNEVGCKERRYDSLSAYANALRWALTGDGASAQAAIRIFDAWSSTLKTQQRYADFPEQVGLESGWVTSTLTRAAEIIRHTNAGWSHSSQDAFTRMLKEIYLPEIRNGSGDNPNNVDSVMLEGAMGIAIFTDDVALYQSVLNRLKEHIASYIYLDDDGPLPNPPEWSSKISYYRTEAGLRALYRLPSGPFYHGQLMETCRDLPHASYGLASISHMMETAYIQGDDLYSGDTGTRLKAALEQHARIADGISVNGMCNGQINGKMEYIFEPGYNAFRRRGESLPYTAEYIRTHRPAKQNSMFVGFETLTHGDNPN</sequence>
<evidence type="ECO:0000313" key="6">
    <source>
        <dbReference type="Proteomes" id="UP000294003"/>
    </source>
</evidence>
<evidence type="ECO:0000256" key="2">
    <source>
        <dbReference type="ARBA" id="ARBA00023239"/>
    </source>
</evidence>
<accession>A0ABY0GX28</accession>
<dbReference type="InterPro" id="IPR008929">
    <property type="entry name" value="Chondroitin_lyas"/>
</dbReference>
<dbReference type="SUPFAM" id="SSF48230">
    <property type="entry name" value="Chondroitin AC/alginate lyase"/>
    <property type="match status" value="1"/>
</dbReference>
<evidence type="ECO:0000313" key="5">
    <source>
        <dbReference type="EMBL" id="RYO78795.1"/>
    </source>
</evidence>
<reference evidence="5 6" key="1">
    <citation type="submission" date="2018-06" db="EMBL/GenBank/DDBJ databases">
        <title>Complete Genomes of Monosporascus.</title>
        <authorList>
            <person name="Robinson A.J."/>
            <person name="Natvig D.O."/>
        </authorList>
    </citation>
    <scope>NUCLEOTIDE SEQUENCE [LARGE SCALE GENOMIC DNA]</scope>
    <source>
        <strain evidence="5 6">CBS 609.92</strain>
    </source>
</reference>
<name>A0ABY0GX28_9PEZI</name>
<dbReference type="Proteomes" id="UP000294003">
    <property type="component" value="Unassembled WGS sequence"/>
</dbReference>
<evidence type="ECO:0000256" key="3">
    <source>
        <dbReference type="SAM" id="SignalP"/>
    </source>
</evidence>
<dbReference type="Pfam" id="PF05426">
    <property type="entry name" value="Alginate_lyase"/>
    <property type="match status" value="1"/>
</dbReference>
<keyword evidence="1 3" id="KW-0732">Signal</keyword>
<feature type="signal peptide" evidence="3">
    <location>
        <begin position="1"/>
        <end position="17"/>
    </location>
</feature>
<evidence type="ECO:0000256" key="1">
    <source>
        <dbReference type="ARBA" id="ARBA00022729"/>
    </source>
</evidence>
<proteinExistence type="predicted"/>
<keyword evidence="2" id="KW-0456">Lyase</keyword>
<dbReference type="InterPro" id="IPR008397">
    <property type="entry name" value="Alginate_lyase_dom"/>
</dbReference>
<organism evidence="5 6">
    <name type="scientific">Monosporascus cannonballus</name>
    <dbReference type="NCBI Taxonomy" id="155416"/>
    <lineage>
        <taxon>Eukaryota</taxon>
        <taxon>Fungi</taxon>
        <taxon>Dikarya</taxon>
        <taxon>Ascomycota</taxon>
        <taxon>Pezizomycotina</taxon>
        <taxon>Sordariomycetes</taxon>
        <taxon>Xylariomycetidae</taxon>
        <taxon>Xylariales</taxon>
        <taxon>Xylariales incertae sedis</taxon>
        <taxon>Monosporascus</taxon>
    </lineage>
</organism>